<protein>
    <submittedName>
        <fullName evidence="2">Uncharacterized protein</fullName>
    </submittedName>
</protein>
<accession>A0A8J2NSB0</accession>
<evidence type="ECO:0000313" key="2">
    <source>
        <dbReference type="EMBL" id="CAG7667810.1"/>
    </source>
</evidence>
<evidence type="ECO:0000313" key="3">
    <source>
        <dbReference type="Proteomes" id="UP000708208"/>
    </source>
</evidence>
<sequence length="379" mass="41384">MKKTKERDLESWGPAVGDKRPIAKFHRCWLEDIANGVTVERCRGINQAQFRAADRLAVNYQKVIACRSGSVAIVQTNRRLQAGTGFEQQVIALREHQLVFARLGRKSREIVRHFCLDELPLREFELAQIPQWCKGVAGARLREALDELSPSSGTNNISEVNMAIIREQVSNSQIMQLLSPAIVGGNNDRNDIRAVNIKTVNVSGFESILITVLVGVLNAALGERNYLQIKLTHSDDNINFEACNESQIVSATGKKAANGIAVNVNSIAETNKAFMVAYIGHKRYIKPSITWTIDQGIGVPLAIAAILHGTKYRPVMLEPVADIGVEQANNQAAVNQDANNQGVGQVNLNDAGGANQGAGNQVIVQPNPNNQQGVQQQQD</sequence>
<name>A0A8J2NSB0_9HEXA</name>
<keyword evidence="3" id="KW-1185">Reference proteome</keyword>
<dbReference type="Proteomes" id="UP000708208">
    <property type="component" value="Unassembled WGS sequence"/>
</dbReference>
<comment type="caution">
    <text evidence="2">The sequence shown here is derived from an EMBL/GenBank/DDBJ whole genome shotgun (WGS) entry which is preliminary data.</text>
</comment>
<organism evidence="2 3">
    <name type="scientific">Allacma fusca</name>
    <dbReference type="NCBI Taxonomy" id="39272"/>
    <lineage>
        <taxon>Eukaryota</taxon>
        <taxon>Metazoa</taxon>
        <taxon>Ecdysozoa</taxon>
        <taxon>Arthropoda</taxon>
        <taxon>Hexapoda</taxon>
        <taxon>Collembola</taxon>
        <taxon>Symphypleona</taxon>
        <taxon>Sminthuridae</taxon>
        <taxon>Allacma</taxon>
    </lineage>
</organism>
<dbReference type="AlphaFoldDB" id="A0A8J2NSB0"/>
<reference evidence="2" key="1">
    <citation type="submission" date="2021-06" db="EMBL/GenBank/DDBJ databases">
        <authorList>
            <person name="Hodson N. C."/>
            <person name="Mongue J. A."/>
            <person name="Jaron S. K."/>
        </authorList>
    </citation>
    <scope>NUCLEOTIDE SEQUENCE</scope>
</reference>
<proteinExistence type="predicted"/>
<dbReference type="EMBL" id="CAJVCH010010680">
    <property type="protein sequence ID" value="CAG7667810.1"/>
    <property type="molecule type" value="Genomic_DNA"/>
</dbReference>
<evidence type="ECO:0000256" key="1">
    <source>
        <dbReference type="SAM" id="MobiDB-lite"/>
    </source>
</evidence>
<gene>
    <name evidence="2" type="ORF">AFUS01_LOCUS1872</name>
</gene>
<feature type="region of interest" description="Disordered" evidence="1">
    <location>
        <begin position="357"/>
        <end position="379"/>
    </location>
</feature>